<dbReference type="EMBL" id="LJGT01000038">
    <property type="protein sequence ID" value="OEU89562.1"/>
    <property type="molecule type" value="Genomic_DNA"/>
</dbReference>
<dbReference type="PATRIC" id="fig|933944.5.peg.891"/>
<dbReference type="Gene3D" id="1.10.1220.10">
    <property type="entry name" value="Met repressor-like"/>
    <property type="match status" value="1"/>
</dbReference>
<dbReference type="Proteomes" id="UP000176087">
    <property type="component" value="Unassembled WGS sequence"/>
</dbReference>
<evidence type="ECO:0000259" key="1">
    <source>
        <dbReference type="Pfam" id="PF22513"/>
    </source>
</evidence>
<name>A0A1E7JMP9_9ACTN</name>
<dbReference type="SUPFAM" id="SSF47598">
    <property type="entry name" value="Ribbon-helix-helix"/>
    <property type="match status" value="1"/>
</dbReference>
<dbReference type="GO" id="GO:0006355">
    <property type="term" value="P:regulation of DNA-templated transcription"/>
    <property type="evidence" value="ECO:0007669"/>
    <property type="project" value="InterPro"/>
</dbReference>
<dbReference type="InterPro" id="IPR053853">
    <property type="entry name" value="FitA-like_RHH"/>
</dbReference>
<sequence>MATLTVRGLDEETRARLRIRAAEHGRSMEAEVRAILHDQLYPAPPAGGLGSRIHSLFADIGSDDLELPAREDSPRPAELEE</sequence>
<dbReference type="AlphaFoldDB" id="A0A1E7JMP9"/>
<dbReference type="Pfam" id="PF22513">
    <property type="entry name" value="FitA-like_RHH"/>
    <property type="match status" value="1"/>
</dbReference>
<keyword evidence="3" id="KW-1185">Reference proteome</keyword>
<dbReference type="OrthoDB" id="2389872at2"/>
<dbReference type="RefSeq" id="WP_070013924.1">
    <property type="nucleotide sequence ID" value="NZ_LJGS01000044.1"/>
</dbReference>
<accession>A0A1E7JMP9</accession>
<evidence type="ECO:0000313" key="2">
    <source>
        <dbReference type="EMBL" id="OEU89562.1"/>
    </source>
</evidence>
<dbReference type="InterPro" id="IPR010985">
    <property type="entry name" value="Ribbon_hlx_hlx"/>
</dbReference>
<feature type="domain" description="Antitoxin FitA-like ribbon-helix-helix" evidence="1">
    <location>
        <begin position="2"/>
        <end position="38"/>
    </location>
</feature>
<gene>
    <name evidence="2" type="ORF">AN215_07315</name>
</gene>
<comment type="caution">
    <text evidence="2">The sequence shown here is derived from an EMBL/GenBank/DDBJ whole genome shotgun (WGS) entry which is preliminary data.</text>
</comment>
<protein>
    <submittedName>
        <fullName evidence="2">Plasmid stabilization protein</fullName>
    </submittedName>
</protein>
<dbReference type="InterPro" id="IPR013321">
    <property type="entry name" value="Arc_rbn_hlx_hlx"/>
</dbReference>
<organism evidence="2 3">
    <name type="scientific">Streptomyces abyssalis</name>
    <dbReference type="NCBI Taxonomy" id="933944"/>
    <lineage>
        <taxon>Bacteria</taxon>
        <taxon>Bacillati</taxon>
        <taxon>Actinomycetota</taxon>
        <taxon>Actinomycetes</taxon>
        <taxon>Kitasatosporales</taxon>
        <taxon>Streptomycetaceae</taxon>
        <taxon>Streptomyces</taxon>
    </lineage>
</organism>
<proteinExistence type="predicted"/>
<dbReference type="STRING" id="933944.AN215_07315"/>
<evidence type="ECO:0000313" key="3">
    <source>
        <dbReference type="Proteomes" id="UP000176087"/>
    </source>
</evidence>
<reference evidence="2 3" key="1">
    <citation type="journal article" date="2016" name="Front. Microbiol.">
        <title>Comparative Genomics Analysis of Streptomyces Species Reveals Their Adaptation to the Marine Environment and Their Diversity at the Genomic Level.</title>
        <authorList>
            <person name="Tian X."/>
            <person name="Zhang Z."/>
            <person name="Yang T."/>
            <person name="Chen M."/>
            <person name="Li J."/>
            <person name="Chen F."/>
            <person name="Yang J."/>
            <person name="Li W."/>
            <person name="Zhang B."/>
            <person name="Zhang Z."/>
            <person name="Wu J."/>
            <person name="Zhang C."/>
            <person name="Long L."/>
            <person name="Xiao J."/>
        </authorList>
    </citation>
    <scope>NUCLEOTIDE SEQUENCE [LARGE SCALE GENOMIC DNA]</scope>
    <source>
        <strain evidence="2 3">SCSIO 10390</strain>
    </source>
</reference>